<dbReference type="Pfam" id="PF26159">
    <property type="entry name" value="DUF8043"/>
    <property type="match status" value="1"/>
</dbReference>
<reference evidence="3 4" key="1">
    <citation type="submission" date="2013-11" db="EMBL/GenBank/DDBJ databases">
        <title>Metagenomic analysis of a methanogenic consortium involved in long chain n-alkane degradation.</title>
        <authorList>
            <person name="Davidova I.A."/>
            <person name="Callaghan A.V."/>
            <person name="Wawrik B."/>
            <person name="Pruitt S."/>
            <person name="Marks C."/>
            <person name="Duncan K.E."/>
            <person name="Suflita J.M."/>
        </authorList>
    </citation>
    <scope>NUCLEOTIDE SEQUENCE [LARGE SCALE GENOMIC DNA]</scope>
    <source>
        <strain evidence="3 4">SPR</strain>
    </source>
</reference>
<dbReference type="EMBL" id="AZAC01000015">
    <property type="protein sequence ID" value="KIX13557.1"/>
    <property type="molecule type" value="Genomic_DNA"/>
</dbReference>
<sequence>MEVVLDGKLYGSQVAGANLQDILNDMASNAFDGDRILQEVTINGQPYEEKVFGPATNLQRESIQRLEVQTIASREVAMHFMSNSTAYLDTIIGSVERVSELFRVSDEQEANENYLQTLESLQLFLQVLQNVRESLGLDFNQAKVGAHTASQRLDRLSDLVKEMLTAQEQEDWVLLADILQYDLAGELRAWRNLIPLLKEQTLS</sequence>
<dbReference type="AlphaFoldDB" id="A0A0D2GF79"/>
<evidence type="ECO:0000259" key="1">
    <source>
        <dbReference type="Pfam" id="PF26154"/>
    </source>
</evidence>
<gene>
    <name evidence="3" type="ORF">X474_13810</name>
</gene>
<evidence type="ECO:0000259" key="2">
    <source>
        <dbReference type="Pfam" id="PF26159"/>
    </source>
</evidence>
<comment type="caution">
    <text evidence="3">The sequence shown here is derived from an EMBL/GenBank/DDBJ whole genome shotgun (WGS) entry which is preliminary data.</text>
</comment>
<feature type="domain" description="DUF8042" evidence="1">
    <location>
        <begin position="77"/>
        <end position="194"/>
    </location>
</feature>
<dbReference type="Proteomes" id="UP000032233">
    <property type="component" value="Unassembled WGS sequence"/>
</dbReference>
<organism evidence="3 4">
    <name type="scientific">Dethiosulfatarculus sandiegensis</name>
    <dbReference type="NCBI Taxonomy" id="1429043"/>
    <lineage>
        <taxon>Bacteria</taxon>
        <taxon>Pseudomonadati</taxon>
        <taxon>Thermodesulfobacteriota</taxon>
        <taxon>Desulfarculia</taxon>
        <taxon>Desulfarculales</taxon>
        <taxon>Desulfarculaceae</taxon>
        <taxon>Dethiosulfatarculus</taxon>
    </lineage>
</organism>
<name>A0A0D2GF79_9BACT</name>
<accession>A0A0D2GF79</accession>
<evidence type="ECO:0000313" key="4">
    <source>
        <dbReference type="Proteomes" id="UP000032233"/>
    </source>
</evidence>
<dbReference type="InterPro" id="IPR058355">
    <property type="entry name" value="DUF8042"/>
</dbReference>
<feature type="domain" description="DUF8043" evidence="2">
    <location>
        <begin position="3"/>
        <end position="71"/>
    </location>
</feature>
<proteinExistence type="predicted"/>
<evidence type="ECO:0000313" key="3">
    <source>
        <dbReference type="EMBL" id="KIX13557.1"/>
    </source>
</evidence>
<dbReference type="InParanoid" id="A0A0D2GF79"/>
<dbReference type="Pfam" id="PF26154">
    <property type="entry name" value="DUF8042"/>
    <property type="match status" value="1"/>
</dbReference>
<dbReference type="STRING" id="1429043.X474_13810"/>
<dbReference type="InterPro" id="IPR058356">
    <property type="entry name" value="DUF8043"/>
</dbReference>
<dbReference type="OrthoDB" id="9813744at2"/>
<keyword evidence="4" id="KW-1185">Reference proteome</keyword>
<dbReference type="RefSeq" id="WP_044349261.1">
    <property type="nucleotide sequence ID" value="NZ_AZAC01000015.1"/>
</dbReference>
<protein>
    <submittedName>
        <fullName evidence="3">Uncharacterized protein</fullName>
    </submittedName>
</protein>